<keyword evidence="3" id="KW-1185">Reference proteome</keyword>
<dbReference type="GeneID" id="90002044"/>
<comment type="caution">
    <text evidence="2">The sequence shown here is derived from an EMBL/GenBank/DDBJ whole genome shotgun (WGS) entry which is preliminary data.</text>
</comment>
<proteinExistence type="predicted"/>
<accession>A0ABR0RF84</accession>
<dbReference type="Gene3D" id="1.20.5.170">
    <property type="match status" value="1"/>
</dbReference>
<feature type="compositionally biased region" description="Low complexity" evidence="1">
    <location>
        <begin position="89"/>
        <end position="118"/>
    </location>
</feature>
<evidence type="ECO:0000313" key="3">
    <source>
        <dbReference type="Proteomes" id="UP001334248"/>
    </source>
</evidence>
<reference evidence="2 3" key="1">
    <citation type="journal article" date="2023" name="Res Sq">
        <title>Genomic and morphological characterization of Knufia obscura isolated from the Mars 2020 spacecraft assembly facility.</title>
        <authorList>
            <person name="Chander A.M."/>
            <person name="Teixeira M.M."/>
            <person name="Singh N.K."/>
            <person name="Williams M.P."/>
            <person name="Parker C.W."/>
            <person name="Leo P."/>
            <person name="Stajich J.E."/>
            <person name="Torok T."/>
            <person name="Tighe S."/>
            <person name="Mason C.E."/>
            <person name="Venkateswaran K."/>
        </authorList>
    </citation>
    <scope>NUCLEOTIDE SEQUENCE [LARGE SCALE GENOMIC DNA]</scope>
    <source>
        <strain evidence="2 3">CCFEE 5817</strain>
    </source>
</reference>
<evidence type="ECO:0008006" key="4">
    <source>
        <dbReference type="Google" id="ProtNLM"/>
    </source>
</evidence>
<feature type="region of interest" description="Disordered" evidence="1">
    <location>
        <begin position="18"/>
        <end position="47"/>
    </location>
</feature>
<dbReference type="InterPro" id="IPR046347">
    <property type="entry name" value="bZIP_sf"/>
</dbReference>
<dbReference type="CDD" id="cd14688">
    <property type="entry name" value="bZIP_YAP"/>
    <property type="match status" value="1"/>
</dbReference>
<sequence length="365" mass="40952">MEYETITQARGRRETLLSRSKRIIGKQLPNDKRSEDDEGYESTALQNDVSKRRAQILKAQRTHRRRTQNYIQELEKEVLRLRAREAEMQSELESRSSSFSSRSQSAGLPSPSSSISSDHSLRPIKDISITIEPKGYAQFEPEYSCTIGTALEPTPAYSPLLSDFTARISDMSIKDAGTCTGAVCGLNAQAAINFVLGLERPCLPRANFDRQEPTATPLKAPVHNSGFAPTCTAPVSTIHSHQHLELDSAPIQVPVSEIERLLQSSRFLPLGPEMTPVQVWALLVDVSSQQAIDAMTYAALKEMLSQYMTYNSFGTTIGVDTLRQVLKWFFPWYPTEYLYDLKASVAQWGEQHMDELGGARWEKLF</sequence>
<organism evidence="2 3">
    <name type="scientific">Knufia obscura</name>
    <dbReference type="NCBI Taxonomy" id="1635080"/>
    <lineage>
        <taxon>Eukaryota</taxon>
        <taxon>Fungi</taxon>
        <taxon>Dikarya</taxon>
        <taxon>Ascomycota</taxon>
        <taxon>Pezizomycotina</taxon>
        <taxon>Eurotiomycetes</taxon>
        <taxon>Chaetothyriomycetidae</taxon>
        <taxon>Chaetothyriales</taxon>
        <taxon>Trichomeriaceae</taxon>
        <taxon>Knufia</taxon>
    </lineage>
</organism>
<dbReference type="EMBL" id="JAVHJV010000011">
    <property type="protein sequence ID" value="KAK5939291.1"/>
    <property type="molecule type" value="Genomic_DNA"/>
</dbReference>
<dbReference type="Proteomes" id="UP001334248">
    <property type="component" value="Unassembled WGS sequence"/>
</dbReference>
<name>A0ABR0RF84_9EURO</name>
<gene>
    <name evidence="2" type="ORF">PMZ80_008595</name>
</gene>
<feature type="region of interest" description="Disordered" evidence="1">
    <location>
        <begin position="89"/>
        <end position="119"/>
    </location>
</feature>
<evidence type="ECO:0000256" key="1">
    <source>
        <dbReference type="SAM" id="MobiDB-lite"/>
    </source>
</evidence>
<dbReference type="RefSeq" id="XP_064727381.1">
    <property type="nucleotide sequence ID" value="XM_064876994.1"/>
</dbReference>
<dbReference type="SUPFAM" id="SSF57959">
    <property type="entry name" value="Leucine zipper domain"/>
    <property type="match status" value="1"/>
</dbReference>
<protein>
    <recommendedName>
        <fullName evidence="4">BZIP domain-containing protein</fullName>
    </recommendedName>
</protein>
<evidence type="ECO:0000313" key="2">
    <source>
        <dbReference type="EMBL" id="KAK5939291.1"/>
    </source>
</evidence>